<proteinExistence type="predicted"/>
<name>A0AAD7RRQ1_9TELE</name>
<reference evidence="1" key="1">
    <citation type="journal article" date="2023" name="Science">
        <title>Genome structures resolve the early diversification of teleost fishes.</title>
        <authorList>
            <person name="Parey E."/>
            <person name="Louis A."/>
            <person name="Montfort J."/>
            <person name="Bouchez O."/>
            <person name="Roques C."/>
            <person name="Iampietro C."/>
            <person name="Lluch J."/>
            <person name="Castinel A."/>
            <person name="Donnadieu C."/>
            <person name="Desvignes T."/>
            <person name="Floi Bucao C."/>
            <person name="Jouanno E."/>
            <person name="Wen M."/>
            <person name="Mejri S."/>
            <person name="Dirks R."/>
            <person name="Jansen H."/>
            <person name="Henkel C."/>
            <person name="Chen W.J."/>
            <person name="Zahm M."/>
            <person name="Cabau C."/>
            <person name="Klopp C."/>
            <person name="Thompson A.W."/>
            <person name="Robinson-Rechavi M."/>
            <person name="Braasch I."/>
            <person name="Lecointre G."/>
            <person name="Bobe J."/>
            <person name="Postlethwait J.H."/>
            <person name="Berthelot C."/>
            <person name="Roest Crollius H."/>
            <person name="Guiguen Y."/>
        </authorList>
    </citation>
    <scope>NUCLEOTIDE SEQUENCE</scope>
    <source>
        <strain evidence="1">NC1722</strain>
    </source>
</reference>
<dbReference type="AlphaFoldDB" id="A0AAD7RRQ1"/>
<evidence type="ECO:0000313" key="2">
    <source>
        <dbReference type="Proteomes" id="UP001221898"/>
    </source>
</evidence>
<protein>
    <submittedName>
        <fullName evidence="1">Uncharacterized protein</fullName>
    </submittedName>
</protein>
<dbReference type="Proteomes" id="UP001221898">
    <property type="component" value="Unassembled WGS sequence"/>
</dbReference>
<organism evidence="1 2">
    <name type="scientific">Aldrovandia affinis</name>
    <dbReference type="NCBI Taxonomy" id="143900"/>
    <lineage>
        <taxon>Eukaryota</taxon>
        <taxon>Metazoa</taxon>
        <taxon>Chordata</taxon>
        <taxon>Craniata</taxon>
        <taxon>Vertebrata</taxon>
        <taxon>Euteleostomi</taxon>
        <taxon>Actinopterygii</taxon>
        <taxon>Neopterygii</taxon>
        <taxon>Teleostei</taxon>
        <taxon>Notacanthiformes</taxon>
        <taxon>Halosauridae</taxon>
        <taxon>Aldrovandia</taxon>
    </lineage>
</organism>
<accession>A0AAD7RRQ1</accession>
<comment type="caution">
    <text evidence="1">The sequence shown here is derived from an EMBL/GenBank/DDBJ whole genome shotgun (WGS) entry which is preliminary data.</text>
</comment>
<gene>
    <name evidence="1" type="ORF">AAFF_G00124170</name>
</gene>
<evidence type="ECO:0000313" key="1">
    <source>
        <dbReference type="EMBL" id="KAJ8389020.1"/>
    </source>
</evidence>
<dbReference type="EMBL" id="JAINUG010000187">
    <property type="protein sequence ID" value="KAJ8389020.1"/>
    <property type="molecule type" value="Genomic_DNA"/>
</dbReference>
<sequence>MSSVRRCRVYGTGGRHSKCAMRWGCPSPGGKTAIWPPKWGPGLCQENPAKGVVPAQDHDSPEGLSLLINTVHFPIDRPRSQTQSN</sequence>
<keyword evidence="2" id="KW-1185">Reference proteome</keyword>